<dbReference type="RefSeq" id="WP_102173047.1">
    <property type="nucleotide sequence ID" value="NZ_NMQA01000150.1"/>
</dbReference>
<comment type="caution">
    <text evidence="1">The sequence shown here is derived from an EMBL/GenBank/DDBJ whole genome shotgun (WGS) entry which is preliminary data.</text>
</comment>
<gene>
    <name evidence="1" type="ORF">CEN50_13090</name>
</gene>
<reference evidence="1 2" key="1">
    <citation type="submission" date="2017-07" db="EMBL/GenBank/DDBJ databases">
        <title>Genomes of Fischerella (Mastigocladus) sp. strains.</title>
        <authorList>
            <person name="Miller S.R."/>
        </authorList>
    </citation>
    <scope>NUCLEOTIDE SEQUENCE [LARGE SCALE GENOMIC DNA]</scope>
    <source>
        <strain evidence="1 2">CCMEE 5268</strain>
    </source>
</reference>
<name>A0A2N6KFM5_9CYAN</name>
<dbReference type="Proteomes" id="UP000235025">
    <property type="component" value="Unassembled WGS sequence"/>
</dbReference>
<accession>A0A2N6KFM5</accession>
<protein>
    <submittedName>
        <fullName evidence="1">Uncharacterized protein</fullName>
    </submittedName>
</protein>
<dbReference type="EMBL" id="NMQA01000150">
    <property type="protein sequence ID" value="PLZ97943.1"/>
    <property type="molecule type" value="Genomic_DNA"/>
</dbReference>
<organism evidence="1 2">
    <name type="scientific">Fischerella thermalis CCMEE 5268</name>
    <dbReference type="NCBI Taxonomy" id="2019662"/>
    <lineage>
        <taxon>Bacteria</taxon>
        <taxon>Bacillati</taxon>
        <taxon>Cyanobacteriota</taxon>
        <taxon>Cyanophyceae</taxon>
        <taxon>Nostocales</taxon>
        <taxon>Hapalosiphonaceae</taxon>
        <taxon>Fischerella</taxon>
    </lineage>
</organism>
<dbReference type="AlphaFoldDB" id="A0A2N6KFM5"/>
<evidence type="ECO:0000313" key="2">
    <source>
        <dbReference type="Proteomes" id="UP000235025"/>
    </source>
</evidence>
<proteinExistence type="predicted"/>
<evidence type="ECO:0000313" key="1">
    <source>
        <dbReference type="EMBL" id="PLZ97943.1"/>
    </source>
</evidence>
<sequence>MNKNIKRSLLCVGLQRSYRHQRFAFRLYQALAEREVSADKRELLLILARNAEKSAATHAIRLLRLDVKLPQDLDNWSDRLWYWLLLHTKPQWVIAWMEWQQHQDAKLYLRLWQLHSITNPFNCQGFK</sequence>